<dbReference type="AlphaFoldDB" id="A0A7W8AJS8"/>
<dbReference type="RefSeq" id="WP_210307630.1">
    <property type="nucleotide sequence ID" value="NZ_JACHIL010000003.1"/>
</dbReference>
<comment type="caution">
    <text evidence="2">The sequence shown here is derived from an EMBL/GenBank/DDBJ whole genome shotgun (WGS) entry which is preliminary data.</text>
</comment>
<feature type="transmembrane region" description="Helical" evidence="1">
    <location>
        <begin position="73"/>
        <end position="92"/>
    </location>
</feature>
<reference evidence="2 3" key="1">
    <citation type="submission" date="2020-08" db="EMBL/GenBank/DDBJ databases">
        <title>Genomic Encyclopedia of Type Strains, Phase IV (KMG-IV): sequencing the most valuable type-strain genomes for metagenomic binning, comparative biology and taxonomic classification.</title>
        <authorList>
            <person name="Goeker M."/>
        </authorList>
    </citation>
    <scope>NUCLEOTIDE SEQUENCE [LARGE SCALE GENOMIC DNA]</scope>
    <source>
        <strain evidence="2 3">DSM 25620</strain>
    </source>
</reference>
<dbReference type="EMBL" id="JACHIL010000003">
    <property type="protein sequence ID" value="MBB5091647.1"/>
    <property type="molecule type" value="Genomic_DNA"/>
</dbReference>
<protein>
    <recommendedName>
        <fullName evidence="4">SRPBCC family protein</fullName>
    </recommendedName>
</protein>
<organism evidence="2 3">
    <name type="scientific">Pseudochrobactrum saccharolyticum</name>
    <dbReference type="NCBI Taxonomy" id="354352"/>
    <lineage>
        <taxon>Bacteria</taxon>
        <taxon>Pseudomonadati</taxon>
        <taxon>Pseudomonadota</taxon>
        <taxon>Alphaproteobacteria</taxon>
        <taxon>Hyphomicrobiales</taxon>
        <taxon>Brucellaceae</taxon>
        <taxon>Pseudochrobactrum</taxon>
    </lineage>
</organism>
<accession>A0A7W8AJS8</accession>
<dbReference type="SUPFAM" id="SSF55961">
    <property type="entry name" value="Bet v1-like"/>
    <property type="match status" value="1"/>
</dbReference>
<proteinExistence type="predicted"/>
<keyword evidence="1" id="KW-1133">Transmembrane helix</keyword>
<feature type="transmembrane region" description="Helical" evidence="1">
    <location>
        <begin position="40"/>
        <end position="61"/>
    </location>
</feature>
<keyword evidence="3" id="KW-1185">Reference proteome</keyword>
<name>A0A7W8AJS8_9HYPH</name>
<keyword evidence="1" id="KW-0472">Membrane</keyword>
<feature type="transmembrane region" description="Helical" evidence="1">
    <location>
        <begin position="12"/>
        <end position="34"/>
    </location>
</feature>
<evidence type="ECO:0000313" key="2">
    <source>
        <dbReference type="EMBL" id="MBB5091647.1"/>
    </source>
</evidence>
<evidence type="ECO:0000313" key="3">
    <source>
        <dbReference type="Proteomes" id="UP000531231"/>
    </source>
</evidence>
<keyword evidence="1" id="KW-0812">Transmembrane</keyword>
<gene>
    <name evidence="2" type="ORF">HNQ68_002188</name>
</gene>
<dbReference type="Proteomes" id="UP000531231">
    <property type="component" value="Unassembled WGS sequence"/>
</dbReference>
<evidence type="ECO:0000256" key="1">
    <source>
        <dbReference type="SAM" id="Phobius"/>
    </source>
</evidence>
<evidence type="ECO:0008006" key="4">
    <source>
        <dbReference type="Google" id="ProtNLM"/>
    </source>
</evidence>
<sequence>MSENNTAPSSDRFWLSIIATTLYAVLLYILIWLIREGSGMAFITGLILMPMAITSLLIIQIDPQGTGSIRKHMKTAMLCMLGFILISMIIFGEAGICVAMAAPFLFAGTALGVYVTMRLLRNYQAKRSVTFVIALPFLALPLENQIEYQDHFSSVTTVIEINAPADVIWNNTLEIPDIRPDELGMTFSHSIVGVPKPEDARITGSGVGAVRHLKWGKGVNFEEIITGWQENRYLRWDFRFSDTSIPKAVEAHISVNSDYLGLDYGEYLLEPIDENRTRLTLKTQYRIATPINIYCDWWGQIFLNDFHSIVLNVIKERSESAVQA</sequence>